<organism evidence="1 2">
    <name type="scientific">Hyaloscypha bicolor E</name>
    <dbReference type="NCBI Taxonomy" id="1095630"/>
    <lineage>
        <taxon>Eukaryota</taxon>
        <taxon>Fungi</taxon>
        <taxon>Dikarya</taxon>
        <taxon>Ascomycota</taxon>
        <taxon>Pezizomycotina</taxon>
        <taxon>Leotiomycetes</taxon>
        <taxon>Helotiales</taxon>
        <taxon>Hyaloscyphaceae</taxon>
        <taxon>Hyaloscypha</taxon>
        <taxon>Hyaloscypha bicolor</taxon>
    </lineage>
</organism>
<name>A0A2J6SR58_9HELO</name>
<dbReference type="Proteomes" id="UP000235371">
    <property type="component" value="Unassembled WGS sequence"/>
</dbReference>
<accession>A0A2J6SR58</accession>
<sequence>MPKAEPRCPRLRLDVTYINRWSQGNHQGNWKIPQISASFSGQRAAIASSPYSRFIQVHDIDLLSALGLAANILQFVQFAFGLLTNAQRIHLSGPSPSSEEQPVEGIHARLLDFKKDAVARKAS</sequence>
<dbReference type="AlphaFoldDB" id="A0A2J6SR58"/>
<reference evidence="1 2" key="1">
    <citation type="submission" date="2016-04" db="EMBL/GenBank/DDBJ databases">
        <title>A degradative enzymes factory behind the ericoid mycorrhizal symbiosis.</title>
        <authorList>
            <consortium name="DOE Joint Genome Institute"/>
            <person name="Martino E."/>
            <person name="Morin E."/>
            <person name="Grelet G."/>
            <person name="Kuo A."/>
            <person name="Kohler A."/>
            <person name="Daghino S."/>
            <person name="Barry K."/>
            <person name="Choi C."/>
            <person name="Cichocki N."/>
            <person name="Clum A."/>
            <person name="Copeland A."/>
            <person name="Hainaut M."/>
            <person name="Haridas S."/>
            <person name="Labutti K."/>
            <person name="Lindquist E."/>
            <person name="Lipzen A."/>
            <person name="Khouja H.-R."/>
            <person name="Murat C."/>
            <person name="Ohm R."/>
            <person name="Olson A."/>
            <person name="Spatafora J."/>
            <person name="Veneault-Fourrey C."/>
            <person name="Henrissat B."/>
            <person name="Grigoriev I."/>
            <person name="Martin F."/>
            <person name="Perotto S."/>
        </authorList>
    </citation>
    <scope>NUCLEOTIDE SEQUENCE [LARGE SCALE GENOMIC DNA]</scope>
    <source>
        <strain evidence="1 2">E</strain>
    </source>
</reference>
<evidence type="ECO:0000313" key="2">
    <source>
        <dbReference type="Proteomes" id="UP000235371"/>
    </source>
</evidence>
<keyword evidence="2" id="KW-1185">Reference proteome</keyword>
<gene>
    <name evidence="1" type="ORF">K444DRAFT_186091</name>
</gene>
<dbReference type="InParanoid" id="A0A2J6SR58"/>
<evidence type="ECO:0000313" key="1">
    <source>
        <dbReference type="EMBL" id="PMD53219.1"/>
    </source>
</evidence>
<protein>
    <submittedName>
        <fullName evidence="1">Uncharacterized protein</fullName>
    </submittedName>
</protein>
<dbReference type="GeneID" id="36578969"/>
<dbReference type="RefSeq" id="XP_024730123.1">
    <property type="nucleotide sequence ID" value="XM_024870887.1"/>
</dbReference>
<proteinExistence type="predicted"/>
<dbReference type="EMBL" id="KZ613891">
    <property type="protein sequence ID" value="PMD53219.1"/>
    <property type="molecule type" value="Genomic_DNA"/>
</dbReference>